<dbReference type="OrthoDB" id="771105at2759"/>
<dbReference type="InterPro" id="IPR025322">
    <property type="entry name" value="PADRE_dom"/>
</dbReference>
<dbReference type="Pfam" id="PF14009">
    <property type="entry name" value="PADRE"/>
    <property type="match status" value="1"/>
</dbReference>
<proteinExistence type="predicted"/>
<protein>
    <submittedName>
        <fullName evidence="1">Uncharacterized protein</fullName>
    </submittedName>
</protein>
<comment type="caution">
    <text evidence="1">The sequence shown here is derived from an EMBL/GenBank/DDBJ whole genome shotgun (WGS) entry which is preliminary data.</text>
</comment>
<keyword evidence="2" id="KW-1185">Reference proteome</keyword>
<dbReference type="AlphaFoldDB" id="A0A8T2TCJ3"/>
<reference evidence="1" key="1">
    <citation type="submission" date="2021-08" db="EMBL/GenBank/DDBJ databases">
        <title>WGS assembly of Ceratopteris richardii.</title>
        <authorList>
            <person name="Marchant D.B."/>
            <person name="Chen G."/>
            <person name="Jenkins J."/>
            <person name="Shu S."/>
            <person name="Leebens-Mack J."/>
            <person name="Grimwood J."/>
            <person name="Schmutz J."/>
            <person name="Soltis P."/>
            <person name="Soltis D."/>
            <person name="Chen Z.-H."/>
        </authorList>
    </citation>
    <scope>NUCLEOTIDE SEQUENCE</scope>
    <source>
        <strain evidence="1">Whitten #5841</strain>
        <tissue evidence="1">Leaf</tissue>
    </source>
</reference>
<sequence length="213" mass="23636">MGNHLSCVSLGRIRIHKPSKSSSPEPPIPSNIVTLVDCEASSVHELRSPLTAADAMLEFPGYFLGNMPSSAPGADGISRSRVCAISADEKLRSSQIYLLLPMHRLNTRFSLQEMAFFEELNSLCINNEKQGLTSSFPPNKAAPPVRDDTLRSLDGHSLLTMKKLCVKGFQSMEFHSQNLSDNVDVRLNERKTLPKSKSWIPKLETVAEYDHAR</sequence>
<name>A0A8T2TCJ3_CERRI</name>
<evidence type="ECO:0000313" key="2">
    <source>
        <dbReference type="Proteomes" id="UP000825935"/>
    </source>
</evidence>
<organism evidence="1 2">
    <name type="scientific">Ceratopteris richardii</name>
    <name type="common">Triangle waterfern</name>
    <dbReference type="NCBI Taxonomy" id="49495"/>
    <lineage>
        <taxon>Eukaryota</taxon>
        <taxon>Viridiplantae</taxon>
        <taxon>Streptophyta</taxon>
        <taxon>Embryophyta</taxon>
        <taxon>Tracheophyta</taxon>
        <taxon>Polypodiopsida</taxon>
        <taxon>Polypodiidae</taxon>
        <taxon>Polypodiales</taxon>
        <taxon>Pteridineae</taxon>
        <taxon>Pteridaceae</taxon>
        <taxon>Parkerioideae</taxon>
        <taxon>Ceratopteris</taxon>
    </lineage>
</organism>
<dbReference type="PANTHER" id="PTHR33052">
    <property type="entry name" value="DUF4228 DOMAIN PROTEIN-RELATED"/>
    <property type="match status" value="1"/>
</dbReference>
<dbReference type="Proteomes" id="UP000825935">
    <property type="component" value="Chromosome 14"/>
</dbReference>
<dbReference type="EMBL" id="CM035419">
    <property type="protein sequence ID" value="KAH7416561.1"/>
    <property type="molecule type" value="Genomic_DNA"/>
</dbReference>
<gene>
    <name evidence="1" type="ORF">KP509_14G096700</name>
</gene>
<evidence type="ECO:0000313" key="1">
    <source>
        <dbReference type="EMBL" id="KAH7416561.1"/>
    </source>
</evidence>
<accession>A0A8T2TCJ3</accession>